<sequence>MSKGIRVASTTRTLAWAWFLGVVLMACPAAGQQKEAPLPPESEEPGTRRLSLDEVIKMAREQSPSYQQAVTQLENRTWQFQTYKSNYLPQLALYATLPSYTKDFERVTDPNTGDIRFVGVQSAVSSGHLELKQNIGLTGGVISIDSKLQRIDNNGGHSYASNPVVVTLRQPVFNHNGLKWDRKTEPLRYEEAKRNFWEEMERIAIRATDLYFSQLQSQIGYDIAQKNVANNDTLFKIAQNRFYEAKISVNELLQLELSLLTSRQSLEQAKLDIETSTLRLKTYLGFTENYPIRLLAPDQIPQFQVDEEQALKQARENRSRMIGIIREQMDAERNLDWAEASAGVNADLFLQYGLTQRADNFGPVYEDPVSQQRINVGFSVPLMDWGRNKSKIGTAKANLKLVKANLEQQRVSFEQDVFLQVKRFKMLREQMKIAQQANGLAERRFLGAKDRYLSGKIGLLDLNQAATERDSARRSYVSSLRNFWDAYYNLRLQTLYDFETNQPLTMPLPF</sequence>
<keyword evidence="4" id="KW-1134">Transmembrane beta strand</keyword>
<evidence type="ECO:0000256" key="1">
    <source>
        <dbReference type="ARBA" id="ARBA00004442"/>
    </source>
</evidence>
<comment type="similarity">
    <text evidence="2">Belongs to the outer membrane factor (OMF) (TC 1.B.17) family.</text>
</comment>
<dbReference type="InterPro" id="IPR051906">
    <property type="entry name" value="TolC-like"/>
</dbReference>
<evidence type="ECO:0000256" key="3">
    <source>
        <dbReference type="ARBA" id="ARBA00022448"/>
    </source>
</evidence>
<comment type="subcellular location">
    <subcellularLocation>
        <location evidence="1">Cell outer membrane</location>
    </subcellularLocation>
</comment>
<keyword evidence="5" id="KW-0812">Transmembrane</keyword>
<evidence type="ECO:0000256" key="4">
    <source>
        <dbReference type="ARBA" id="ARBA00022452"/>
    </source>
</evidence>
<name>A0ABR6VT81_9BACT</name>
<evidence type="ECO:0000256" key="2">
    <source>
        <dbReference type="ARBA" id="ARBA00007613"/>
    </source>
</evidence>
<dbReference type="PANTHER" id="PTHR30026">
    <property type="entry name" value="OUTER MEMBRANE PROTEIN TOLC"/>
    <property type="match status" value="1"/>
</dbReference>
<accession>A0ABR6VT81</accession>
<evidence type="ECO:0000313" key="8">
    <source>
        <dbReference type="EMBL" id="MBC3540372.1"/>
    </source>
</evidence>
<organism evidence="8 9">
    <name type="scientific">Rufibacter sediminis</name>
    <dbReference type="NCBI Taxonomy" id="2762756"/>
    <lineage>
        <taxon>Bacteria</taxon>
        <taxon>Pseudomonadati</taxon>
        <taxon>Bacteroidota</taxon>
        <taxon>Cytophagia</taxon>
        <taxon>Cytophagales</taxon>
        <taxon>Hymenobacteraceae</taxon>
        <taxon>Rufibacter</taxon>
    </lineage>
</organism>
<comment type="caution">
    <text evidence="8">The sequence shown here is derived from an EMBL/GenBank/DDBJ whole genome shotgun (WGS) entry which is preliminary data.</text>
</comment>
<evidence type="ECO:0000256" key="5">
    <source>
        <dbReference type="ARBA" id="ARBA00022692"/>
    </source>
</evidence>
<dbReference type="Gene3D" id="1.20.1600.10">
    <property type="entry name" value="Outer membrane efflux proteins (OEP)"/>
    <property type="match status" value="1"/>
</dbReference>
<proteinExistence type="inferred from homology"/>
<dbReference type="InterPro" id="IPR003423">
    <property type="entry name" value="OMP_efflux"/>
</dbReference>
<evidence type="ECO:0000256" key="6">
    <source>
        <dbReference type="ARBA" id="ARBA00023136"/>
    </source>
</evidence>
<gene>
    <name evidence="8" type="ORF">H7U12_11830</name>
</gene>
<keyword evidence="3" id="KW-0813">Transport</keyword>
<dbReference type="PROSITE" id="PS51257">
    <property type="entry name" value="PROKAR_LIPOPROTEIN"/>
    <property type="match status" value="1"/>
</dbReference>
<dbReference type="Proteomes" id="UP000659698">
    <property type="component" value="Unassembled WGS sequence"/>
</dbReference>
<reference evidence="8 9" key="1">
    <citation type="journal article" date="2019" name="Int. J. Syst. Evol. Microbiol.">
        <title>Rufibacter sediminis sp. nov., isolated from freshwater lake sediment.</title>
        <authorList>
            <person name="Qu J.H."/>
            <person name="Zhang L.J."/>
            <person name="Fu Y.H."/>
            <person name="Li H.F."/>
        </authorList>
    </citation>
    <scope>NUCLEOTIDE SEQUENCE [LARGE SCALE GENOMIC DNA]</scope>
    <source>
        <strain evidence="8 9">H-1</strain>
    </source>
</reference>
<dbReference type="PANTHER" id="PTHR30026:SF20">
    <property type="entry name" value="OUTER MEMBRANE PROTEIN TOLC"/>
    <property type="match status" value="1"/>
</dbReference>
<dbReference type="Pfam" id="PF02321">
    <property type="entry name" value="OEP"/>
    <property type="match status" value="2"/>
</dbReference>
<protein>
    <submittedName>
        <fullName evidence="8">TolC family protein</fullName>
    </submittedName>
</protein>
<keyword evidence="9" id="KW-1185">Reference proteome</keyword>
<evidence type="ECO:0000313" key="9">
    <source>
        <dbReference type="Proteomes" id="UP000659698"/>
    </source>
</evidence>
<dbReference type="EMBL" id="JACOAF010000029">
    <property type="protein sequence ID" value="MBC3540372.1"/>
    <property type="molecule type" value="Genomic_DNA"/>
</dbReference>
<keyword evidence="7" id="KW-0998">Cell outer membrane</keyword>
<keyword evidence="6" id="KW-0472">Membrane</keyword>
<dbReference type="SUPFAM" id="SSF56954">
    <property type="entry name" value="Outer membrane efflux proteins (OEP)"/>
    <property type="match status" value="1"/>
</dbReference>
<evidence type="ECO:0000256" key="7">
    <source>
        <dbReference type="ARBA" id="ARBA00023237"/>
    </source>
</evidence>
<dbReference type="RefSeq" id="WP_186637988.1">
    <property type="nucleotide sequence ID" value="NZ_JACOAF010000029.1"/>
</dbReference>